<dbReference type="AlphaFoldDB" id="A0ABD0P1S8"/>
<proteinExistence type="predicted"/>
<feature type="non-terminal residue" evidence="3">
    <location>
        <position position="1"/>
    </location>
</feature>
<dbReference type="InterPro" id="IPR006211">
    <property type="entry name" value="Furin-like_Cys-rich_dom"/>
</dbReference>
<dbReference type="Gene3D" id="2.10.220.10">
    <property type="entry name" value="Hormone Receptor, Insulin-like Growth Factor Receptor 1, Chain A, domain 2"/>
    <property type="match status" value="1"/>
</dbReference>
<dbReference type="Proteomes" id="UP001529510">
    <property type="component" value="Unassembled WGS sequence"/>
</dbReference>
<gene>
    <name evidence="3" type="ORF">M9458_036281</name>
</gene>
<name>A0ABD0P1S8_CIRMR</name>
<organism evidence="3 4">
    <name type="scientific">Cirrhinus mrigala</name>
    <name type="common">Mrigala</name>
    <dbReference type="NCBI Taxonomy" id="683832"/>
    <lineage>
        <taxon>Eukaryota</taxon>
        <taxon>Metazoa</taxon>
        <taxon>Chordata</taxon>
        <taxon>Craniata</taxon>
        <taxon>Vertebrata</taxon>
        <taxon>Euteleostomi</taxon>
        <taxon>Actinopterygii</taxon>
        <taxon>Neopterygii</taxon>
        <taxon>Teleostei</taxon>
        <taxon>Ostariophysi</taxon>
        <taxon>Cypriniformes</taxon>
        <taxon>Cyprinidae</taxon>
        <taxon>Labeoninae</taxon>
        <taxon>Labeonini</taxon>
        <taxon>Cirrhinus</taxon>
    </lineage>
</organism>
<evidence type="ECO:0000256" key="1">
    <source>
        <dbReference type="SAM" id="MobiDB-lite"/>
    </source>
</evidence>
<dbReference type="EMBL" id="JAMKFB020000018">
    <property type="protein sequence ID" value="KAL0168059.1"/>
    <property type="molecule type" value="Genomic_DNA"/>
</dbReference>
<sequence length="80" mass="8953">CTEPDNDKECAACQHYFHEDRCVEACPPGTYKFEGWRCITMDMCARVHLPSESVCQTAHPDSPGMRLKGMPSELDVGVPH</sequence>
<keyword evidence="4" id="KW-1185">Reference proteome</keyword>
<comment type="caution">
    <text evidence="3">The sequence shown here is derived from an EMBL/GenBank/DDBJ whole genome shotgun (WGS) entry which is preliminary data.</text>
</comment>
<dbReference type="InterPro" id="IPR009030">
    <property type="entry name" value="Growth_fac_rcpt_cys_sf"/>
</dbReference>
<feature type="region of interest" description="Disordered" evidence="1">
    <location>
        <begin position="60"/>
        <end position="80"/>
    </location>
</feature>
<dbReference type="Pfam" id="PF00757">
    <property type="entry name" value="Furin-like"/>
    <property type="match status" value="1"/>
</dbReference>
<reference evidence="3 4" key="1">
    <citation type="submission" date="2024-05" db="EMBL/GenBank/DDBJ databases">
        <title>Genome sequencing and assembly of Indian major carp, Cirrhinus mrigala (Hamilton, 1822).</title>
        <authorList>
            <person name="Mohindra V."/>
            <person name="Chowdhury L.M."/>
            <person name="Lal K."/>
            <person name="Jena J.K."/>
        </authorList>
    </citation>
    <scope>NUCLEOTIDE SEQUENCE [LARGE SCALE GENOMIC DNA]</scope>
    <source>
        <strain evidence="3">CM1030</strain>
        <tissue evidence="3">Blood</tissue>
    </source>
</reference>
<protein>
    <recommendedName>
        <fullName evidence="2">Furin-like cysteine-rich domain-containing protein</fullName>
    </recommendedName>
</protein>
<accession>A0ABD0P1S8</accession>
<evidence type="ECO:0000259" key="2">
    <source>
        <dbReference type="Pfam" id="PF00757"/>
    </source>
</evidence>
<evidence type="ECO:0000313" key="4">
    <source>
        <dbReference type="Proteomes" id="UP001529510"/>
    </source>
</evidence>
<evidence type="ECO:0000313" key="3">
    <source>
        <dbReference type="EMBL" id="KAL0168059.1"/>
    </source>
</evidence>
<dbReference type="SUPFAM" id="SSF57184">
    <property type="entry name" value="Growth factor receptor domain"/>
    <property type="match status" value="1"/>
</dbReference>
<feature type="domain" description="Furin-like cysteine-rich" evidence="2">
    <location>
        <begin position="1"/>
        <end position="53"/>
    </location>
</feature>